<dbReference type="InterPro" id="IPR011057">
    <property type="entry name" value="Mss4-like_sf"/>
</dbReference>
<keyword evidence="2" id="KW-0479">Metal-binding</keyword>
<keyword evidence="3" id="KW-0862">Zinc</keyword>
<evidence type="ECO:0000259" key="4">
    <source>
        <dbReference type="Pfam" id="PF04828"/>
    </source>
</evidence>
<accession>A0AAE0DK79</accession>
<dbReference type="EMBL" id="JASNWA010000007">
    <property type="protein sequence ID" value="KAK3172809.1"/>
    <property type="molecule type" value="Genomic_DNA"/>
</dbReference>
<feature type="domain" description="CENP-V/GFA" evidence="4">
    <location>
        <begin position="33"/>
        <end position="78"/>
    </location>
</feature>
<evidence type="ECO:0000256" key="3">
    <source>
        <dbReference type="ARBA" id="ARBA00022833"/>
    </source>
</evidence>
<reference evidence="5" key="1">
    <citation type="submission" date="2022-11" db="EMBL/GenBank/DDBJ databases">
        <title>Chromosomal genome sequence assembly and mating type (MAT) locus characterization of the leprose asexual lichenized fungus Lepraria neglecta (Nyl.) Erichsen.</title>
        <authorList>
            <person name="Allen J.L."/>
            <person name="Pfeffer B."/>
        </authorList>
    </citation>
    <scope>NUCLEOTIDE SEQUENCE</scope>
    <source>
        <strain evidence="5">Allen 5258</strain>
    </source>
</reference>
<evidence type="ECO:0000313" key="5">
    <source>
        <dbReference type="EMBL" id="KAK3172809.1"/>
    </source>
</evidence>
<evidence type="ECO:0000256" key="1">
    <source>
        <dbReference type="ARBA" id="ARBA00005495"/>
    </source>
</evidence>
<dbReference type="Gene3D" id="3.90.1590.10">
    <property type="entry name" value="glutathione-dependent formaldehyde- activating enzyme (gfa)"/>
    <property type="match status" value="1"/>
</dbReference>
<protein>
    <recommendedName>
        <fullName evidence="4">CENP-V/GFA domain-containing protein</fullName>
    </recommendedName>
</protein>
<dbReference type="SUPFAM" id="SSF51316">
    <property type="entry name" value="Mss4-like"/>
    <property type="match status" value="1"/>
</dbReference>
<gene>
    <name evidence="5" type="ORF">OEA41_006134</name>
</gene>
<evidence type="ECO:0000256" key="2">
    <source>
        <dbReference type="ARBA" id="ARBA00022723"/>
    </source>
</evidence>
<sequence length="140" mass="15610">MHPMQKMDRRPNLPFYQRKAHVPPASQIAWPSKKSYAEFESSPGVYRAFCNHCGSTLVWRSDKDPEEVGFTTGTLDEEVLIGKKENYDGPHQGREGAETGKQLATMTRGHLWMGNAIVGVTDEVKVGKKFVEGFEGLVVA</sequence>
<dbReference type="GO" id="GO:0046872">
    <property type="term" value="F:metal ion binding"/>
    <property type="evidence" value="ECO:0007669"/>
    <property type="project" value="UniProtKB-KW"/>
</dbReference>
<dbReference type="AlphaFoldDB" id="A0AAE0DK79"/>
<name>A0AAE0DK79_9LECA</name>
<dbReference type="InterPro" id="IPR006913">
    <property type="entry name" value="CENP-V/GFA"/>
</dbReference>
<dbReference type="Pfam" id="PF04828">
    <property type="entry name" value="GFA"/>
    <property type="match status" value="1"/>
</dbReference>
<evidence type="ECO:0000313" key="6">
    <source>
        <dbReference type="Proteomes" id="UP001276659"/>
    </source>
</evidence>
<organism evidence="5 6">
    <name type="scientific">Lepraria neglecta</name>
    <dbReference type="NCBI Taxonomy" id="209136"/>
    <lineage>
        <taxon>Eukaryota</taxon>
        <taxon>Fungi</taxon>
        <taxon>Dikarya</taxon>
        <taxon>Ascomycota</taxon>
        <taxon>Pezizomycotina</taxon>
        <taxon>Lecanoromycetes</taxon>
        <taxon>OSLEUM clade</taxon>
        <taxon>Lecanoromycetidae</taxon>
        <taxon>Lecanorales</taxon>
        <taxon>Lecanorineae</taxon>
        <taxon>Stereocaulaceae</taxon>
        <taxon>Lepraria</taxon>
    </lineage>
</organism>
<keyword evidence="6" id="KW-1185">Reference proteome</keyword>
<dbReference type="Proteomes" id="UP001276659">
    <property type="component" value="Unassembled WGS sequence"/>
</dbReference>
<proteinExistence type="inferred from homology"/>
<dbReference type="GO" id="GO:0016846">
    <property type="term" value="F:carbon-sulfur lyase activity"/>
    <property type="evidence" value="ECO:0007669"/>
    <property type="project" value="InterPro"/>
</dbReference>
<comment type="similarity">
    <text evidence="1">Belongs to the Gfa family.</text>
</comment>
<comment type="caution">
    <text evidence="5">The sequence shown here is derived from an EMBL/GenBank/DDBJ whole genome shotgun (WGS) entry which is preliminary data.</text>
</comment>